<dbReference type="PANTHER" id="PTHR16222:SF24">
    <property type="entry name" value="ADP-RIBOSYLHYDROLASE ARH3"/>
    <property type="match status" value="1"/>
</dbReference>
<keyword evidence="3" id="KW-0460">Magnesium</keyword>
<feature type="binding site" evidence="3">
    <location>
        <position position="265"/>
    </location>
    <ligand>
        <name>Mg(2+)</name>
        <dbReference type="ChEBI" id="CHEBI:18420"/>
        <label>1</label>
    </ligand>
</feature>
<dbReference type="PANTHER" id="PTHR16222">
    <property type="entry name" value="ADP-RIBOSYLGLYCOHYDROLASE"/>
    <property type="match status" value="1"/>
</dbReference>
<sequence>MLTTDRIDRAEGVLLGTAAGDALGAGYEFGYPTPDQEIAMIGGGPFDWAPGEWTDDTSMALCVADALALRDADAPAGSADAAMLDAVAANFVTWYDTRPPDIGNQTRAVLSHRDPSADAMTRRAAGLSGRTGGNGSLMRTAPVALAFLHDERALADAATRISALTHSDPQAGEACALWSVAIRHAVLHGTYDGLRLALSADPALSHTWSPLLEAAETGTPADFANNGWVVHALQTAWWAIATTEEDERQLPRALEKCVRAGGDTDTTAAIAGGLLGARWGRSAIPAEWIELLHGYPGRRAADLITLTHTLTDGAS</sequence>
<feature type="binding site" evidence="3">
    <location>
        <position position="263"/>
    </location>
    <ligand>
        <name>Mg(2+)</name>
        <dbReference type="ChEBI" id="CHEBI:18420"/>
        <label>1</label>
    </ligand>
</feature>
<evidence type="ECO:0000256" key="2">
    <source>
        <dbReference type="ARBA" id="ARBA00022801"/>
    </source>
</evidence>
<dbReference type="GeneID" id="85486852"/>
<dbReference type="InterPro" id="IPR036705">
    <property type="entry name" value="Ribosyl_crysJ1_sf"/>
</dbReference>
<feature type="binding site" evidence="3">
    <location>
        <position position="55"/>
    </location>
    <ligand>
        <name>Mg(2+)</name>
        <dbReference type="ChEBI" id="CHEBI:18420"/>
        <label>1</label>
    </ligand>
</feature>
<name>A0A1I0U5C9_9NOCA</name>
<dbReference type="Gene3D" id="1.10.4080.10">
    <property type="entry name" value="ADP-ribosylation/Crystallin J1"/>
    <property type="match status" value="1"/>
</dbReference>
<feature type="binding site" evidence="3">
    <location>
        <position position="56"/>
    </location>
    <ligand>
        <name>Mg(2+)</name>
        <dbReference type="ChEBI" id="CHEBI:18420"/>
        <label>1</label>
    </ligand>
</feature>
<dbReference type="Pfam" id="PF03747">
    <property type="entry name" value="ADP_ribosyl_GH"/>
    <property type="match status" value="1"/>
</dbReference>
<evidence type="ECO:0000313" key="4">
    <source>
        <dbReference type="EMBL" id="SFA58386.1"/>
    </source>
</evidence>
<keyword evidence="3" id="KW-0479">Metal-binding</keyword>
<dbReference type="AlphaFoldDB" id="A0A1I0U5C9"/>
<protein>
    <submittedName>
        <fullName evidence="4">ADP-ribosylglycohydrolase</fullName>
    </submittedName>
</protein>
<gene>
    <name evidence="4" type="ORF">SAMN05444374_112105</name>
</gene>
<dbReference type="EMBL" id="FOJN01000012">
    <property type="protein sequence ID" value="SFA58386.1"/>
    <property type="molecule type" value="Genomic_DNA"/>
</dbReference>
<dbReference type="InterPro" id="IPR050792">
    <property type="entry name" value="ADP-ribosylglycohydrolase"/>
</dbReference>
<dbReference type="GO" id="GO:0016787">
    <property type="term" value="F:hydrolase activity"/>
    <property type="evidence" value="ECO:0007669"/>
    <property type="project" value="UniProtKB-KW"/>
</dbReference>
<dbReference type="GO" id="GO:0046872">
    <property type="term" value="F:metal ion binding"/>
    <property type="evidence" value="ECO:0007669"/>
    <property type="project" value="UniProtKB-KW"/>
</dbReference>
<reference evidence="4 5" key="1">
    <citation type="submission" date="2016-10" db="EMBL/GenBank/DDBJ databases">
        <authorList>
            <person name="de Groot N.N."/>
        </authorList>
    </citation>
    <scope>NUCLEOTIDE SEQUENCE [LARGE SCALE GENOMIC DNA]</scope>
    <source>
        <strain evidence="4 5">DSM 44908</strain>
    </source>
</reference>
<evidence type="ECO:0000256" key="3">
    <source>
        <dbReference type="PIRSR" id="PIRSR605502-1"/>
    </source>
</evidence>
<evidence type="ECO:0000256" key="1">
    <source>
        <dbReference type="ARBA" id="ARBA00010702"/>
    </source>
</evidence>
<dbReference type="SUPFAM" id="SSF101478">
    <property type="entry name" value="ADP-ribosylglycohydrolase"/>
    <property type="match status" value="1"/>
</dbReference>
<dbReference type="Proteomes" id="UP000182054">
    <property type="component" value="Unassembled WGS sequence"/>
</dbReference>
<comment type="cofactor">
    <cofactor evidence="3">
        <name>Mg(2+)</name>
        <dbReference type="ChEBI" id="CHEBI:18420"/>
    </cofactor>
    <text evidence="3">Binds 2 magnesium ions per subunit.</text>
</comment>
<dbReference type="OrthoDB" id="9798107at2"/>
<dbReference type="RefSeq" id="WP_068360936.1">
    <property type="nucleotide sequence ID" value="NZ_FOJN01000012.1"/>
</dbReference>
<feature type="binding site" evidence="3">
    <location>
        <position position="54"/>
    </location>
    <ligand>
        <name>Mg(2+)</name>
        <dbReference type="ChEBI" id="CHEBI:18420"/>
        <label>1</label>
    </ligand>
</feature>
<organism evidence="4 5">
    <name type="scientific">Rhodococcoides kroppenstedtii</name>
    <dbReference type="NCBI Taxonomy" id="293050"/>
    <lineage>
        <taxon>Bacteria</taxon>
        <taxon>Bacillati</taxon>
        <taxon>Actinomycetota</taxon>
        <taxon>Actinomycetes</taxon>
        <taxon>Mycobacteriales</taxon>
        <taxon>Nocardiaceae</taxon>
        <taxon>Rhodococcoides</taxon>
    </lineage>
</organism>
<keyword evidence="2 4" id="KW-0378">Hydrolase</keyword>
<proteinExistence type="inferred from homology"/>
<accession>A0A1I0U5C9</accession>
<evidence type="ECO:0000313" key="5">
    <source>
        <dbReference type="Proteomes" id="UP000182054"/>
    </source>
</evidence>
<feature type="binding site" evidence="3">
    <location>
        <position position="266"/>
    </location>
    <ligand>
        <name>Mg(2+)</name>
        <dbReference type="ChEBI" id="CHEBI:18420"/>
        <label>1</label>
    </ligand>
</feature>
<dbReference type="InterPro" id="IPR005502">
    <property type="entry name" value="Ribosyl_crysJ1"/>
</dbReference>
<comment type="similarity">
    <text evidence="1">Belongs to the ADP-ribosylglycohydrolase family.</text>
</comment>